<evidence type="ECO:0000256" key="2">
    <source>
        <dbReference type="ARBA" id="ARBA00012702"/>
    </source>
</evidence>
<accession>A0A7S3G801</accession>
<dbReference type="InterPro" id="IPR008930">
    <property type="entry name" value="Terpenoid_cyclase/PrenylTrfase"/>
</dbReference>
<comment type="function">
    <text evidence="9">Catalyzes the transfer of a farnesyl moiety from farnesyl diphosphate to a cysteine at the fourth position from the C-terminus of several proteins. The beta subunit is responsible for peptide-binding.</text>
</comment>
<evidence type="ECO:0000256" key="5">
    <source>
        <dbReference type="ARBA" id="ARBA00022679"/>
    </source>
</evidence>
<dbReference type="InterPro" id="IPR045089">
    <property type="entry name" value="PGGT1B-like"/>
</dbReference>
<dbReference type="AlphaFoldDB" id="A0A7S3G801"/>
<keyword evidence="7" id="KW-0677">Repeat</keyword>
<dbReference type="GO" id="GO:0005965">
    <property type="term" value="C:protein farnesyltransferase complex"/>
    <property type="evidence" value="ECO:0007669"/>
    <property type="project" value="UniProtKB-UniRule"/>
</dbReference>
<dbReference type="GO" id="GO:0097354">
    <property type="term" value="P:prenylation"/>
    <property type="evidence" value="ECO:0007669"/>
    <property type="project" value="UniProtKB-UniRule"/>
</dbReference>
<dbReference type="Pfam" id="PF00432">
    <property type="entry name" value="Prenyltrans"/>
    <property type="match status" value="1"/>
</dbReference>
<protein>
    <recommendedName>
        <fullName evidence="3 9">Protein farnesyltransferase subunit beta</fullName>
        <shortName evidence="9">FTase-beta</shortName>
        <ecNumber evidence="2 9">2.5.1.58</ecNumber>
    </recommendedName>
</protein>
<comment type="cofactor">
    <cofactor evidence="9">
        <name>Zn(2+)</name>
        <dbReference type="ChEBI" id="CHEBI:29105"/>
    </cofactor>
    <text evidence="9">Binds 1 zinc ion per subunit.</text>
</comment>
<keyword evidence="4 9" id="KW-0637">Prenyltransferase</keyword>
<evidence type="ECO:0000256" key="1">
    <source>
        <dbReference type="ARBA" id="ARBA00010497"/>
    </source>
</evidence>
<dbReference type="GO" id="GO:0008270">
    <property type="term" value="F:zinc ion binding"/>
    <property type="evidence" value="ECO:0007669"/>
    <property type="project" value="UniProtKB-UniRule"/>
</dbReference>
<evidence type="ECO:0000256" key="9">
    <source>
        <dbReference type="RuleBase" id="RU365056"/>
    </source>
</evidence>
<evidence type="ECO:0000313" key="11">
    <source>
        <dbReference type="EMBL" id="CAE0254878.1"/>
    </source>
</evidence>
<dbReference type="EC" id="2.5.1.58" evidence="2 9"/>
<comment type="similarity">
    <text evidence="1 9">Belongs to the protein prenyltransferase subunit beta family.</text>
</comment>
<keyword evidence="8 9" id="KW-0862">Zinc</keyword>
<dbReference type="InterPro" id="IPR026872">
    <property type="entry name" value="FTB"/>
</dbReference>
<evidence type="ECO:0000259" key="10">
    <source>
        <dbReference type="Pfam" id="PF00432"/>
    </source>
</evidence>
<proteinExistence type="inferred from homology"/>
<dbReference type="EMBL" id="HBIB01026485">
    <property type="protein sequence ID" value="CAE0254878.1"/>
    <property type="molecule type" value="Transcribed_RNA"/>
</dbReference>
<evidence type="ECO:0000256" key="7">
    <source>
        <dbReference type="ARBA" id="ARBA00022737"/>
    </source>
</evidence>
<evidence type="ECO:0000256" key="8">
    <source>
        <dbReference type="ARBA" id="ARBA00022833"/>
    </source>
</evidence>
<dbReference type="GO" id="GO:0004660">
    <property type="term" value="F:protein farnesyltransferase activity"/>
    <property type="evidence" value="ECO:0007669"/>
    <property type="project" value="UniProtKB-UniRule"/>
</dbReference>
<comment type="subunit">
    <text evidence="9">Heterodimer of an alpha and a beta subunit.</text>
</comment>
<dbReference type="PANTHER" id="PTHR11774:SF6">
    <property type="entry name" value="PROTEIN FARNESYLTRANSFERASE SUBUNIT BETA"/>
    <property type="match status" value="1"/>
</dbReference>
<name>A0A7S3G801_9EUKA</name>
<reference evidence="11" key="1">
    <citation type="submission" date="2021-01" db="EMBL/GenBank/DDBJ databases">
        <authorList>
            <person name="Corre E."/>
            <person name="Pelletier E."/>
            <person name="Niang G."/>
            <person name="Scheremetjew M."/>
            <person name="Finn R."/>
            <person name="Kale V."/>
            <person name="Holt S."/>
            <person name="Cochrane G."/>
            <person name="Meng A."/>
            <person name="Brown T."/>
            <person name="Cohen L."/>
        </authorList>
    </citation>
    <scope>NUCLEOTIDE SEQUENCE</scope>
    <source>
        <strain evidence="11">NIES-2562</strain>
    </source>
</reference>
<dbReference type="SUPFAM" id="SSF48239">
    <property type="entry name" value="Terpenoid cyclases/Protein prenyltransferases"/>
    <property type="match status" value="1"/>
</dbReference>
<dbReference type="CDD" id="cd02893">
    <property type="entry name" value="FTase"/>
    <property type="match status" value="1"/>
</dbReference>
<feature type="domain" description="Prenyltransferase alpha-alpha toroid" evidence="10">
    <location>
        <begin position="54"/>
        <end position="451"/>
    </location>
</feature>
<organism evidence="11">
    <name type="scientific">Palpitomonas bilix</name>
    <dbReference type="NCBI Taxonomy" id="652834"/>
    <lineage>
        <taxon>Eukaryota</taxon>
        <taxon>Eukaryota incertae sedis</taxon>
    </lineage>
</organism>
<evidence type="ECO:0000256" key="4">
    <source>
        <dbReference type="ARBA" id="ARBA00022602"/>
    </source>
</evidence>
<dbReference type="InterPro" id="IPR001330">
    <property type="entry name" value="Prenyltrans"/>
</dbReference>
<gene>
    <name evidence="11" type="ORF">PBIL07802_LOCUS17127</name>
</gene>
<dbReference type="PANTHER" id="PTHR11774">
    <property type="entry name" value="GERANYLGERANYL TRANSFERASE TYPE BETA SUBUNIT"/>
    <property type="match status" value="1"/>
</dbReference>
<keyword evidence="5 9" id="KW-0808">Transferase</keyword>
<evidence type="ECO:0000256" key="6">
    <source>
        <dbReference type="ARBA" id="ARBA00022723"/>
    </source>
</evidence>
<sequence length="470" mass="51673">MSLPLFNDLRYNDDGLVSNTSRAQVETENDIASIYDRMFFFADPLSEEKKHGLLRRREHVSYLKRMVGELSVGFTSLESSRPWLVYWCVHGLDVLGELEGDTATKQSAIAALRLCLHEDGGFKGNVTGEPHLATTYAAIVSIAAVNTDEGYSLVDRKLLHSFLMKMKQPDGSFLMHKGGETDVRGAFCALSTAVLCGICSDDLRKGVGDYIRTCQTYEGGFGGEPGNEAHGGYAFCAFAALRLIGEETSVDLNALAKWAVGQQMRLEGGFRGRTNKLVDACYSLWQGGLCVNVSEALVESSPDVAFRLAHAAFDAFLMHENSVWVESEEAEEGEEDEEEDLNGLAAAPRHPWLFQPVALENYSFCASQLQNGGFRDKPGKGRDAYHTCYSLSGLSLALEARQMCSEVRSSALAYADRMNGEDKNDERSSRERELGVVLGVAESNLLRPVDPKFVLVRGRAEAMISYFSGQ</sequence>
<evidence type="ECO:0000256" key="3">
    <source>
        <dbReference type="ARBA" id="ARBA00015798"/>
    </source>
</evidence>
<comment type="catalytic activity">
    <reaction evidence="9">
        <text>L-cysteinyl-[protein] + (2E,6E)-farnesyl diphosphate = S-(2E,6E)-farnesyl-L-cysteinyl-[protein] + diphosphate</text>
        <dbReference type="Rhea" id="RHEA:13345"/>
        <dbReference type="Rhea" id="RHEA-COMP:10131"/>
        <dbReference type="Rhea" id="RHEA-COMP:11535"/>
        <dbReference type="ChEBI" id="CHEBI:29950"/>
        <dbReference type="ChEBI" id="CHEBI:33019"/>
        <dbReference type="ChEBI" id="CHEBI:86019"/>
        <dbReference type="ChEBI" id="CHEBI:175763"/>
    </reaction>
</comment>
<keyword evidence="6 9" id="KW-0479">Metal-binding</keyword>
<dbReference type="Gene3D" id="1.50.10.20">
    <property type="match status" value="1"/>
</dbReference>